<proteinExistence type="predicted"/>
<sequence length="80" mass="8835">MWFQEHIFLLTIEREVSHRMILKVVSNAGQVDLHGDVQGFQDLSGADAGDLKQRRGLDAAGGENDLPVTRHRLVDPGGSR</sequence>
<evidence type="ECO:0000256" key="1">
    <source>
        <dbReference type="SAM" id="MobiDB-lite"/>
    </source>
</evidence>
<name>H1VG66_COLHI</name>
<dbReference type="AlphaFoldDB" id="H1VG66"/>
<gene>
    <name evidence="2" type="ORF">CH063_10099</name>
</gene>
<dbReference type="Proteomes" id="UP000007174">
    <property type="component" value="Unassembled WGS sequence"/>
</dbReference>
<dbReference type="EMBL" id="CACQ02003370">
    <property type="protein sequence ID" value="CCF39219.1"/>
    <property type="molecule type" value="Genomic_DNA"/>
</dbReference>
<organism evidence="2 3">
    <name type="scientific">Colletotrichum higginsianum (strain IMI 349063)</name>
    <name type="common">Crucifer anthracnose fungus</name>
    <dbReference type="NCBI Taxonomy" id="759273"/>
    <lineage>
        <taxon>Eukaryota</taxon>
        <taxon>Fungi</taxon>
        <taxon>Dikarya</taxon>
        <taxon>Ascomycota</taxon>
        <taxon>Pezizomycotina</taxon>
        <taxon>Sordariomycetes</taxon>
        <taxon>Hypocreomycetidae</taxon>
        <taxon>Glomerellales</taxon>
        <taxon>Glomerellaceae</taxon>
        <taxon>Colletotrichum</taxon>
        <taxon>Colletotrichum destructivum species complex</taxon>
    </lineage>
</organism>
<evidence type="ECO:0000313" key="2">
    <source>
        <dbReference type="EMBL" id="CCF39219.1"/>
    </source>
</evidence>
<accession>H1VG66</accession>
<reference evidence="3" key="1">
    <citation type="journal article" date="2012" name="Nat. Genet.">
        <title>Lifestyle transitions in plant pathogenic Colletotrichum fungi deciphered by genome and transcriptome analyses.</title>
        <authorList>
            <person name="O'Connell R.J."/>
            <person name="Thon M.R."/>
            <person name="Hacquard S."/>
            <person name="Amyotte S.G."/>
            <person name="Kleemann J."/>
            <person name="Torres M.F."/>
            <person name="Damm U."/>
            <person name="Buiate E.A."/>
            <person name="Epstein L."/>
            <person name="Alkan N."/>
            <person name="Altmueller J."/>
            <person name="Alvarado-Balderrama L."/>
            <person name="Bauser C.A."/>
            <person name="Becker C."/>
            <person name="Birren B.W."/>
            <person name="Chen Z."/>
            <person name="Choi J."/>
            <person name="Crouch J.A."/>
            <person name="Duvick J.P."/>
            <person name="Farman M.A."/>
            <person name="Gan P."/>
            <person name="Heiman D."/>
            <person name="Henrissat B."/>
            <person name="Howard R.J."/>
            <person name="Kabbage M."/>
            <person name="Koch C."/>
            <person name="Kracher B."/>
            <person name="Kubo Y."/>
            <person name="Law A.D."/>
            <person name="Lebrun M.-H."/>
            <person name="Lee Y.-H."/>
            <person name="Miyara I."/>
            <person name="Moore N."/>
            <person name="Neumann U."/>
            <person name="Nordstroem K."/>
            <person name="Panaccione D.G."/>
            <person name="Panstruga R."/>
            <person name="Place M."/>
            <person name="Proctor R.H."/>
            <person name="Prusky D."/>
            <person name="Rech G."/>
            <person name="Reinhardt R."/>
            <person name="Rollins J.A."/>
            <person name="Rounsley S."/>
            <person name="Schardl C.L."/>
            <person name="Schwartz D.C."/>
            <person name="Shenoy N."/>
            <person name="Shirasu K."/>
            <person name="Sikhakolli U.R."/>
            <person name="Stueber K."/>
            <person name="Sukno S.A."/>
            <person name="Sweigard J.A."/>
            <person name="Takano Y."/>
            <person name="Takahara H."/>
            <person name="Trail F."/>
            <person name="van der Does H.C."/>
            <person name="Voll L.M."/>
            <person name="Will I."/>
            <person name="Young S."/>
            <person name="Zeng Q."/>
            <person name="Zhang J."/>
            <person name="Zhou S."/>
            <person name="Dickman M.B."/>
            <person name="Schulze-Lefert P."/>
            <person name="Ver Loren van Themaat E."/>
            <person name="Ma L.-J."/>
            <person name="Vaillancourt L.J."/>
        </authorList>
    </citation>
    <scope>NUCLEOTIDE SEQUENCE [LARGE SCALE GENOMIC DNA]</scope>
    <source>
        <strain evidence="3">IMI 349063</strain>
    </source>
</reference>
<dbReference type="HOGENOM" id="CLU_2589623_0_0_1"/>
<protein>
    <submittedName>
        <fullName evidence="2">Uncharacterized protein</fullName>
    </submittedName>
</protein>
<feature type="region of interest" description="Disordered" evidence="1">
    <location>
        <begin position="57"/>
        <end position="80"/>
    </location>
</feature>
<evidence type="ECO:0000313" key="3">
    <source>
        <dbReference type="Proteomes" id="UP000007174"/>
    </source>
</evidence>